<organism evidence="2 3">
    <name type="scientific">Luteimonas gilva</name>
    <dbReference type="NCBI Taxonomy" id="2572684"/>
    <lineage>
        <taxon>Bacteria</taxon>
        <taxon>Pseudomonadati</taxon>
        <taxon>Pseudomonadota</taxon>
        <taxon>Gammaproteobacteria</taxon>
        <taxon>Lysobacterales</taxon>
        <taxon>Lysobacteraceae</taxon>
        <taxon>Luteimonas</taxon>
    </lineage>
</organism>
<proteinExistence type="predicted"/>
<evidence type="ECO:0000256" key="1">
    <source>
        <dbReference type="SAM" id="SignalP"/>
    </source>
</evidence>
<comment type="caution">
    <text evidence="2">The sequence shown here is derived from an EMBL/GenBank/DDBJ whole genome shotgun (WGS) entry which is preliminary data.</text>
</comment>
<name>A0A4U5K475_9GAMM</name>
<dbReference type="AlphaFoldDB" id="A0A4U5K475"/>
<feature type="chain" id="PRO_5020970656" description="DUF1579 domain-containing protein" evidence="1">
    <location>
        <begin position="22"/>
        <end position="178"/>
    </location>
</feature>
<keyword evidence="1" id="KW-0732">Signal</keyword>
<sequence>MLRSVANCFFILLCASSGAAAADKPAPPALSKVPDALVGFLSGAWTGEGAFANGKKIEADVSFASDLDGQWLAYRHADRPPGKYKAVGMWGYAKGGEFVMTLNDNFGGARRFASEGWRDGRVVFENVANAGAPAVGRERFVFERYEGDRLKMTYERGDGEDRWRMVDYVVFTRKAASS</sequence>
<dbReference type="Proteomes" id="UP000308707">
    <property type="component" value="Unassembled WGS sequence"/>
</dbReference>
<dbReference type="EMBL" id="SZUA01000001">
    <property type="protein sequence ID" value="TKR33849.1"/>
    <property type="molecule type" value="Genomic_DNA"/>
</dbReference>
<dbReference type="OrthoDB" id="675075at2"/>
<evidence type="ECO:0008006" key="4">
    <source>
        <dbReference type="Google" id="ProtNLM"/>
    </source>
</evidence>
<protein>
    <recommendedName>
        <fullName evidence="4">DUF1579 domain-containing protein</fullName>
    </recommendedName>
</protein>
<gene>
    <name evidence="2" type="ORF">FCE95_06150</name>
</gene>
<dbReference type="RefSeq" id="WP_137266055.1">
    <property type="nucleotide sequence ID" value="NZ_SZUA01000001.1"/>
</dbReference>
<reference evidence="2 3" key="1">
    <citation type="submission" date="2019-04" db="EMBL/GenBank/DDBJ databases">
        <title>Reference strain of H23.</title>
        <authorList>
            <person name="Luo X."/>
        </authorList>
    </citation>
    <scope>NUCLEOTIDE SEQUENCE [LARGE SCALE GENOMIC DNA]</scope>
    <source>
        <strain evidence="2 3">H23</strain>
    </source>
</reference>
<evidence type="ECO:0000313" key="2">
    <source>
        <dbReference type="EMBL" id="TKR33849.1"/>
    </source>
</evidence>
<accession>A0A4U5K475</accession>
<evidence type="ECO:0000313" key="3">
    <source>
        <dbReference type="Proteomes" id="UP000308707"/>
    </source>
</evidence>
<feature type="signal peptide" evidence="1">
    <location>
        <begin position="1"/>
        <end position="21"/>
    </location>
</feature>
<keyword evidence="3" id="KW-1185">Reference proteome</keyword>